<dbReference type="Gene3D" id="3.40.50.10810">
    <property type="entry name" value="Tandem AAA-ATPase domain"/>
    <property type="match status" value="1"/>
</dbReference>
<keyword evidence="5" id="KW-0175">Coiled coil</keyword>
<evidence type="ECO:0000256" key="5">
    <source>
        <dbReference type="SAM" id="Coils"/>
    </source>
</evidence>
<organism evidence="9">
    <name type="scientific">Planktothricoides sp. SpSt-374</name>
    <dbReference type="NCBI Taxonomy" id="2282167"/>
    <lineage>
        <taxon>Bacteria</taxon>
        <taxon>Bacillati</taxon>
        <taxon>Cyanobacteriota</taxon>
        <taxon>Cyanophyceae</taxon>
        <taxon>Oscillatoriophycideae</taxon>
        <taxon>Oscillatoriales</taxon>
        <taxon>Oscillatoriaceae</taxon>
        <taxon>Planktothricoides</taxon>
    </lineage>
</organism>
<dbReference type="InterPro" id="IPR049730">
    <property type="entry name" value="SNF2/RAD54-like_C"/>
</dbReference>
<feature type="domain" description="Helicase ATP-binding" evidence="7">
    <location>
        <begin position="122"/>
        <end position="303"/>
    </location>
</feature>
<keyword evidence="4" id="KW-0067">ATP-binding</keyword>
<dbReference type="CDD" id="cd18793">
    <property type="entry name" value="SF2_C_SNF"/>
    <property type="match status" value="1"/>
</dbReference>
<reference evidence="9" key="1">
    <citation type="journal article" date="2020" name="mSystems">
        <title>Genome- and Community-Level Interaction Insights into Carbon Utilization and Element Cycling Functions of Hydrothermarchaeota in Hydrothermal Sediment.</title>
        <authorList>
            <person name="Zhou Z."/>
            <person name="Liu Y."/>
            <person name="Xu W."/>
            <person name="Pan J."/>
            <person name="Luo Z.H."/>
            <person name="Li M."/>
        </authorList>
    </citation>
    <scope>NUCLEOTIDE SEQUENCE [LARGE SCALE GENOMIC DNA]</scope>
    <source>
        <strain evidence="9">SpSt-374</strain>
    </source>
</reference>
<gene>
    <name evidence="9" type="ORF">ENR15_00865</name>
</gene>
<dbReference type="InterPro" id="IPR014001">
    <property type="entry name" value="Helicase_ATP-bd"/>
</dbReference>
<accession>A0A7C3VLL7</accession>
<proteinExistence type="predicted"/>
<name>A0A7C3VLL7_9CYAN</name>
<evidence type="ECO:0000259" key="8">
    <source>
        <dbReference type="PROSITE" id="PS51194"/>
    </source>
</evidence>
<dbReference type="InterPro" id="IPR038718">
    <property type="entry name" value="SNF2-like_sf"/>
</dbReference>
<comment type="caution">
    <text evidence="9">The sequence shown here is derived from an EMBL/GenBank/DDBJ whole genome shotgun (WGS) entry which is preliminary data.</text>
</comment>
<protein>
    <submittedName>
        <fullName evidence="9">Helicase</fullName>
    </submittedName>
</protein>
<dbReference type="NCBIfam" id="NF038317">
    <property type="entry name" value="DISARM_DrmD"/>
    <property type="match status" value="1"/>
</dbReference>
<dbReference type="InterPro" id="IPR057342">
    <property type="entry name" value="DEXDc_RapA"/>
</dbReference>
<dbReference type="Pfam" id="PF00271">
    <property type="entry name" value="Helicase_C"/>
    <property type="match status" value="1"/>
</dbReference>
<sequence length="1079" mass="124099">MVVKPEAGQIVRVRSRQYLVEEVIIPPRDTVGDTTVCLSCLDDDDQGKTLEVFWEREVEARILGAASWEAVTSKGFDNPRYFSAYYHALRWNCVTSTNPKLFQAPYRAGIEVKTYQLEPLRKALLMPRVSIFIADDVGLGKTIEAGLILREMLMRQKIKRVVISCPPSVVRQWQEEMESRFGLQFQIFDREFIAAKQRELGYGINPWTTSNQFIISHALLRDEAYAGPLRDWLGNWNAGSMLILDEAHNAAPATSSRYAIDSQLTKTVRDLAPRFEHKLFLSATPHNGHSNSFTALLEMLDPLRFCRGVPVNQGLLQSVMVRRLKQDLWAINPGDFPERLIIPIVVDGLPEDAPELKLARLLQEYRNCRTERLQTASKSVQNTAALVMTSLQKRLLSSIEAFARTLKFHRAAIATQAEKRRAARNFPLLQETPGADDDRAEIPEQDIQAEEDIQMTAATQSDPTTISQRELELLEEMTEIAQQSRYQSDGRIAKLVEWIKQNQCPDLGQPGAQWNHRRILIFTEYVDTKGYLEKQLSQAIAHSDQEYKRIETFTGGRSEDRREQIKSAFNADPKDHPLRILIATDAAREGINLQNYCADLFHFDIPWNPSRMEQRNGRIDRKLQREPQVRCHYFYLRQRPEDRVLDVLMKKTNIIKQELGSLSPVIHKNIAQILENGIWAENEASLAADIDRAASPEEAAQQKKTAVTTELEPTRKPQSELAQEQTILEDMLREAKRWLALDDRLFRDALCASLEIMGAPTLTPLDPNAAVNDPERALWQIPLLHEREGAAPAWANVLDSLRPPRKKGQQFWQWRQETTIRPVVFRDPGNLSGEVVHLHLEHRLVRRLLARFLSQGFVYHELSRACICFTDDPVPKVLILGRLSLYGNGASRLHDEIIAVAAEWLPPEARGRGKLRPLAESEKTNILQTLDNCLATPRLRDVPETLHDRFKPYAPRDVEDLLPHLNQRAETAAAKAQSQLERRSEKEAKEMKELLEKQRDRIVQQKQQYLKEQKEPLQLKLWQDDEKRQIEADYRHWDNRITQLDQEIETEPEKIRQSYQIKARRIEPVGLVYLWPVSN</sequence>
<dbReference type="PANTHER" id="PTHR45766:SF6">
    <property type="entry name" value="SWI_SNF-RELATED MATRIX-ASSOCIATED ACTIN-DEPENDENT REGULATOR OF CHROMATIN SUBFAMILY A-LIKE PROTEIN 1"/>
    <property type="match status" value="1"/>
</dbReference>
<dbReference type="InterPro" id="IPR000330">
    <property type="entry name" value="SNF2_N"/>
</dbReference>
<keyword evidence="1" id="KW-0547">Nucleotide-binding</keyword>
<evidence type="ECO:0000256" key="2">
    <source>
        <dbReference type="ARBA" id="ARBA00022801"/>
    </source>
</evidence>
<evidence type="ECO:0000259" key="7">
    <source>
        <dbReference type="PROSITE" id="PS51192"/>
    </source>
</evidence>
<dbReference type="Pfam" id="PF00176">
    <property type="entry name" value="SNF2-rel_dom"/>
    <property type="match status" value="1"/>
</dbReference>
<dbReference type="AlphaFoldDB" id="A0A7C3VLL7"/>
<dbReference type="PROSITE" id="PS51192">
    <property type="entry name" value="HELICASE_ATP_BIND_1"/>
    <property type="match status" value="1"/>
</dbReference>
<feature type="coiled-coil region" evidence="5">
    <location>
        <begin position="966"/>
        <end position="1047"/>
    </location>
</feature>
<dbReference type="EMBL" id="DSPX01000005">
    <property type="protein sequence ID" value="HGF99249.1"/>
    <property type="molecule type" value="Genomic_DNA"/>
</dbReference>
<evidence type="ECO:0000313" key="9">
    <source>
        <dbReference type="EMBL" id="HGF99249.1"/>
    </source>
</evidence>
<dbReference type="CDD" id="cd18011">
    <property type="entry name" value="DEXDc_RapA"/>
    <property type="match status" value="1"/>
</dbReference>
<dbReference type="SUPFAM" id="SSF52540">
    <property type="entry name" value="P-loop containing nucleoside triphosphate hydrolases"/>
    <property type="match status" value="2"/>
</dbReference>
<dbReference type="SMART" id="SM00490">
    <property type="entry name" value="HELICc"/>
    <property type="match status" value="1"/>
</dbReference>
<evidence type="ECO:0000256" key="3">
    <source>
        <dbReference type="ARBA" id="ARBA00022806"/>
    </source>
</evidence>
<dbReference type="InterPro" id="IPR027417">
    <property type="entry name" value="P-loop_NTPase"/>
</dbReference>
<dbReference type="Gene3D" id="3.40.50.300">
    <property type="entry name" value="P-loop containing nucleotide triphosphate hydrolases"/>
    <property type="match status" value="1"/>
</dbReference>
<feature type="domain" description="Helicase C-terminal" evidence="8">
    <location>
        <begin position="491"/>
        <end position="671"/>
    </location>
</feature>
<keyword evidence="2" id="KW-0378">Hydrolase</keyword>
<dbReference type="GO" id="GO:0004386">
    <property type="term" value="F:helicase activity"/>
    <property type="evidence" value="ECO:0007669"/>
    <property type="project" value="UniProtKB-KW"/>
</dbReference>
<dbReference type="InterPro" id="IPR001650">
    <property type="entry name" value="Helicase_C-like"/>
</dbReference>
<dbReference type="PANTHER" id="PTHR45766">
    <property type="entry name" value="DNA ANNEALING HELICASE AND ENDONUCLEASE ZRANB3 FAMILY MEMBER"/>
    <property type="match status" value="1"/>
</dbReference>
<keyword evidence="3 9" id="KW-0347">Helicase</keyword>
<evidence type="ECO:0000256" key="1">
    <source>
        <dbReference type="ARBA" id="ARBA00022741"/>
    </source>
</evidence>
<dbReference type="GO" id="GO:0016787">
    <property type="term" value="F:hydrolase activity"/>
    <property type="evidence" value="ECO:0007669"/>
    <property type="project" value="UniProtKB-KW"/>
</dbReference>
<dbReference type="PROSITE" id="PS51194">
    <property type="entry name" value="HELICASE_CTER"/>
    <property type="match status" value="1"/>
</dbReference>
<evidence type="ECO:0000256" key="6">
    <source>
        <dbReference type="SAM" id="MobiDB-lite"/>
    </source>
</evidence>
<dbReference type="SMART" id="SM00487">
    <property type="entry name" value="DEXDc"/>
    <property type="match status" value="1"/>
</dbReference>
<dbReference type="GO" id="GO:0005524">
    <property type="term" value="F:ATP binding"/>
    <property type="evidence" value="ECO:0007669"/>
    <property type="project" value="UniProtKB-KW"/>
</dbReference>
<feature type="region of interest" description="Disordered" evidence="6">
    <location>
        <begin position="693"/>
        <end position="721"/>
    </location>
</feature>
<evidence type="ECO:0000256" key="4">
    <source>
        <dbReference type="ARBA" id="ARBA00022840"/>
    </source>
</evidence>